<comment type="caution">
    <text evidence="2">The sequence shown here is derived from an EMBL/GenBank/DDBJ whole genome shotgun (WGS) entry which is preliminary data.</text>
</comment>
<keyword evidence="3" id="KW-1185">Reference proteome</keyword>
<dbReference type="EMBL" id="JAHDYR010000003">
    <property type="protein sequence ID" value="KAG9397134.1"/>
    <property type="molecule type" value="Genomic_DNA"/>
</dbReference>
<protein>
    <submittedName>
        <fullName evidence="2">Uncharacterized protein</fullName>
    </submittedName>
</protein>
<evidence type="ECO:0000313" key="2">
    <source>
        <dbReference type="EMBL" id="KAG9397134.1"/>
    </source>
</evidence>
<reference evidence="2" key="1">
    <citation type="submission" date="2021-05" db="EMBL/GenBank/DDBJ databases">
        <title>A free-living protist that lacks canonical eukaryotic 1 DNA replication and segregation systems.</title>
        <authorList>
            <person name="Salas-Leiva D.E."/>
            <person name="Tromer E.C."/>
            <person name="Curtis B.A."/>
            <person name="Jerlstrom-Hultqvist J."/>
            <person name="Kolisko M."/>
            <person name="Yi Z."/>
            <person name="Salas-Leiva J.S."/>
            <person name="Gallot-Lavallee L."/>
            <person name="Kops G.J.P.L."/>
            <person name="Archibald J.M."/>
            <person name="Simpson A.G.B."/>
            <person name="Roger A.J."/>
        </authorList>
    </citation>
    <scope>NUCLEOTIDE SEQUENCE</scope>
    <source>
        <strain evidence="2">BICM</strain>
    </source>
</reference>
<evidence type="ECO:0000256" key="1">
    <source>
        <dbReference type="SAM" id="Coils"/>
    </source>
</evidence>
<dbReference type="Proteomes" id="UP000717585">
    <property type="component" value="Unassembled WGS sequence"/>
</dbReference>
<sequence>MDNLNLLLAIEETEAAIREAGEALRAENNELRILEKQVKDDALAFAHEVEVRLEVLEEDISMQRGKLAVMKEENQGICSVLPPDPGADIERLEAQLEMVEAERADIENKHEASVIILKNTLTELQAEFAELCPSIAHEGLGRPVDAAASDEESVEETEDDGTTLYMPELPYQTAGEVEDICRQFVRQFHQDSTVVNSVEKNGKVAREFDFGGVEVTLPKSVKFVLGTRTVVLFQNGDCRLVDQGLSAHVFTAHGLVEIRMDDGTMVLFPDRVEWRSGDRVIVEMDGKRREVVLPG</sequence>
<feature type="coiled-coil region" evidence="1">
    <location>
        <begin position="10"/>
        <end position="109"/>
    </location>
</feature>
<accession>A0A8J6E236</accession>
<evidence type="ECO:0000313" key="3">
    <source>
        <dbReference type="Proteomes" id="UP000717585"/>
    </source>
</evidence>
<name>A0A8J6E236_9EUKA</name>
<proteinExistence type="predicted"/>
<gene>
    <name evidence="2" type="ORF">J8273_1043</name>
</gene>
<keyword evidence="1" id="KW-0175">Coiled coil</keyword>
<dbReference type="AlphaFoldDB" id="A0A8J6E236"/>
<organism evidence="2 3">
    <name type="scientific">Carpediemonas membranifera</name>
    <dbReference type="NCBI Taxonomy" id="201153"/>
    <lineage>
        <taxon>Eukaryota</taxon>
        <taxon>Metamonada</taxon>
        <taxon>Carpediemonas-like organisms</taxon>
        <taxon>Carpediemonas</taxon>
    </lineage>
</organism>